<feature type="compositionally biased region" description="Basic and acidic residues" evidence="4">
    <location>
        <begin position="1140"/>
        <end position="1160"/>
    </location>
</feature>
<dbReference type="Pfam" id="PF00023">
    <property type="entry name" value="Ank"/>
    <property type="match status" value="2"/>
</dbReference>
<gene>
    <name evidence="5" type="ORF">BFJ69_g7120</name>
</gene>
<dbReference type="VEuPathDB" id="FungiDB:FOIG_03877"/>
<name>A0A420N7I6_FUSOX</name>
<protein>
    <submittedName>
        <fullName evidence="5">Uncharacterized protein</fullName>
    </submittedName>
</protein>
<feature type="repeat" description="ANK" evidence="3">
    <location>
        <begin position="1838"/>
        <end position="1874"/>
    </location>
</feature>
<dbReference type="VEuPathDB" id="FungiDB:FOXG_07514"/>
<feature type="repeat" description="ANK" evidence="3">
    <location>
        <begin position="1259"/>
        <end position="1291"/>
    </location>
</feature>
<dbReference type="Gene3D" id="1.25.40.20">
    <property type="entry name" value="Ankyrin repeat-containing domain"/>
    <property type="match status" value="4"/>
</dbReference>
<dbReference type="EMBL" id="MRCX01000054">
    <property type="protein sequence ID" value="RKK76234.1"/>
    <property type="molecule type" value="Genomic_DNA"/>
</dbReference>
<feature type="repeat" description="ANK" evidence="3">
    <location>
        <begin position="1699"/>
        <end position="1731"/>
    </location>
</feature>
<feature type="compositionally biased region" description="Basic and acidic residues" evidence="4">
    <location>
        <begin position="1169"/>
        <end position="1183"/>
    </location>
</feature>
<dbReference type="VEuPathDB" id="FungiDB:FOZG_04243"/>
<organism evidence="5 6">
    <name type="scientific">Fusarium oxysporum</name>
    <name type="common">Fusarium vascular wilt</name>
    <dbReference type="NCBI Taxonomy" id="5507"/>
    <lineage>
        <taxon>Eukaryota</taxon>
        <taxon>Fungi</taxon>
        <taxon>Dikarya</taxon>
        <taxon>Ascomycota</taxon>
        <taxon>Pezizomycotina</taxon>
        <taxon>Sordariomycetes</taxon>
        <taxon>Hypocreomycetidae</taxon>
        <taxon>Hypocreales</taxon>
        <taxon>Nectriaceae</taxon>
        <taxon>Fusarium</taxon>
        <taxon>Fusarium oxysporum species complex</taxon>
    </lineage>
</organism>
<sequence length="2068" mass="230276">MTDPWSDDQADEPLLAFDPPMEDQVIGEDDTFRTQNASLSDWERRNIIERTSGSIHTRVELLSASHGSYNEGGDEATLLVFRFRFDPQKSSRRVLWAKAEIEFFAEDDLDLTVEAIAPEERWAVVPTTDTETTIRSGQLNLGASGVPLLQAGASAGLEKTYSRDVKDATTVTGAINLGTGKNSGGSTVAVWNFQENERHKTGVPDSVTTAILLRRSCDERFTAVVTLEADVDWVTGLERKFAKIPLDDPILFNPKAKDFAVIMAEPVIPNGQKPVLEVRTTIDNEEDNKEPNNTVLKVIQKGGHLVTTDENSDNEGPFVPFDVILIHGIYGTSLDSWTRGSNTIWINKAFADVSARMGRIMSYGYHTDVEKGRYYSPYGIYQEAEALLEALRELRTPEIKEARRPIYFFSHDIGGTIVKAALSMATDREDKYADILHYTRAMCFFGYPHRYPSINLLEESVLRLLDQKRQLWSGNMVWYAKCLTKTIVKVNDAFLGTQMLTQANFVNVVSNLHLEPSQQIFPLSMSTMATPFERVVKMEKPNCDLILAGEDGSHPVNDVSYSDWLMGDLNDEQRVALRKVINQASPVLPYLQADEDWQHPDLLDLPERAETIIVHMRCSSGAEAATENASFFLNNRSGTYHPLLYMKFDAHDIRFNTCEAMLRTFIARISCNRLQTENTVSRTMDTLITFEALHRVTLFNEAERLQSIEDIEMGIQVLGCFDECDDSSIWFLREMRKRLLRNEMWSKLLITTTKGTPGDANIVSALSEFPPEYVRTINYDPKEPIPFPVDMEASKLMKELGECIGADLHRDVLSILSSCAGDHDLCGLVLEWLGSCTTQIARITRLLDKTVTPALLFAEILEDIAEAHRTWAKMLLSWLLACYRPLKCDEFHRVSDTVWTRVVESEATRPNLADILQSFHGLITPVNGEIKFRHPATRAWLESRHLVVDKEAIWYDTDKTERHEMVLRTCIDYIQDAAENPDDATLHLLPYAIEFWPKHWQLVETSEKQVLDLFENDTVFEFWANSLVGLKNTLLKPPPNHIKPLPVAAHLGLTTVAETLLRRSPDQPESRDQALIEACRAGHVAVIRLLVRSYSDGLDFGDENLHEAARVAGNSYNSEALREIVNSLPEPPKTASVQECTRHEFEANSKPTKSQEKNDQQDSSSDGAMKGEQEVKDMKSEEHVSGPLDWLVMPMNRAVKSGMDDVVTRLLQLGVDPNPPKGITPYGNSFIYTAANTSNISCAKLLIEAGANPAARNDQGYTPLHTAIDWASGETVEFLLEHGASIEDEDPENRRALDMAASWGSFTALEVILQQKNEVERLEHHPDRYPVNQAAESGHNKCLEILLRHGFSPNIVTSTGETALRSAIQAGRIDLCKILLDNKADPDLTPENANTPLIQAISMGDLGMVKLLIEHGATIDKREAPPDEGWSRTPLNVAADWSQPDIFQYLLEKGADPNARDSDDIPVIGAAVDGGHTNMVKWLVEASAEVNATYFEAKSTPLHEATAYPEMVRLLLQHGADISKVNAYSRTALNYAICANSLAAVQIMLEETKSKFDLGAANIEPDLRAAVSSGWTEVVEALLEAGADVNAIDVENKSLLACAMTKGASIDMIRKVLEYNPDLELKDNKQNTALHCINTSTSLDTVRLVVNAGGKLNVLNSENETPLIYAIRAQLDDVFSYMLRKEPALLNGSVALSKQSVTPLHEACRAGTLAMVRSLIEHQVEVNSTCKDVYGTPLIAATLRSDVASSGLASEIIALLLVNGADPKVPAGLFRYPLISACLACPNDTMKLLLNSDASPLDQDSLTRKPVHLSCYNSLDVLNLLEIPDSDFSARDIVGRVPLHYAVMRGDVELVQAVLERSKRAGIDIDVKDDDGWTPLLWAFRASPIWNHQLVDPVSTLQVVSLLVKNGADINAKGHGSGKDWTFHDVAYYHHAESIDMLLDQKSAASEGNSPAKKRGSLPVPPGDESWFCHCCLLESHGIYFKCSSCHDFTLCYKCHWSSSKTHPDHSSYIRHGSEWYDDSTSEQEKISEMGIDDGGRDEDVLLDREEILYEDFDSEMSDETSEH</sequence>
<dbReference type="VEuPathDB" id="FungiDB:FOMG_04336"/>
<feature type="repeat" description="ANK" evidence="3">
    <location>
        <begin position="1359"/>
        <end position="1391"/>
    </location>
</feature>
<dbReference type="SUPFAM" id="SSF53474">
    <property type="entry name" value="alpha/beta-Hydrolases"/>
    <property type="match status" value="1"/>
</dbReference>
<evidence type="ECO:0000313" key="5">
    <source>
        <dbReference type="EMBL" id="RKK76234.1"/>
    </source>
</evidence>
<feature type="repeat" description="ANK" evidence="3">
    <location>
        <begin position="1226"/>
        <end position="1258"/>
    </location>
</feature>
<reference evidence="5 6" key="1">
    <citation type="journal article" date="2018" name="Sci. Rep.">
        <title>Characterisation of pathogen-specific regions and novel effector candidates in Fusarium oxysporum f. sp. cepae.</title>
        <authorList>
            <person name="Armitage A.D."/>
            <person name="Taylor A."/>
            <person name="Sobczyk M.K."/>
            <person name="Baxter L."/>
            <person name="Greenfield B.P."/>
            <person name="Bates H.J."/>
            <person name="Wilson F."/>
            <person name="Jackson A.C."/>
            <person name="Ott S."/>
            <person name="Harrison R.J."/>
            <person name="Clarkson J.P."/>
        </authorList>
    </citation>
    <scope>NUCLEOTIDE SEQUENCE [LARGE SCALE GENOMIC DNA]</scope>
    <source>
        <strain evidence="5 6">Fo_A13</strain>
    </source>
</reference>
<evidence type="ECO:0000256" key="2">
    <source>
        <dbReference type="ARBA" id="ARBA00023043"/>
    </source>
</evidence>
<dbReference type="PROSITE" id="PS50088">
    <property type="entry name" value="ANK_REPEAT"/>
    <property type="match status" value="8"/>
</dbReference>
<dbReference type="VEuPathDB" id="FungiDB:FOMG_04337"/>
<evidence type="ECO:0000313" key="6">
    <source>
        <dbReference type="Proteomes" id="UP000285084"/>
    </source>
</evidence>
<dbReference type="VEuPathDB" id="FungiDB:FOZG_04244"/>
<accession>A0A420N7I6</accession>
<evidence type="ECO:0000256" key="3">
    <source>
        <dbReference type="PROSITE-ProRule" id="PRU00023"/>
    </source>
</evidence>
<dbReference type="PRINTS" id="PR01415">
    <property type="entry name" value="ANKYRIN"/>
</dbReference>
<dbReference type="PANTHER" id="PTHR24123">
    <property type="entry name" value="ANKYRIN REPEAT-CONTAINING"/>
    <property type="match status" value="1"/>
</dbReference>
<dbReference type="Pfam" id="PF12796">
    <property type="entry name" value="Ank_2"/>
    <property type="match status" value="5"/>
</dbReference>
<dbReference type="InterPro" id="IPR029058">
    <property type="entry name" value="AB_hydrolase_fold"/>
</dbReference>
<comment type="caution">
    <text evidence="5">The sequence shown here is derived from an EMBL/GenBank/DDBJ whole genome shotgun (WGS) entry which is preliminary data.</text>
</comment>
<dbReference type="VEuPathDB" id="FungiDB:FOC1_g10003962"/>
<dbReference type="Pfam" id="PF13637">
    <property type="entry name" value="Ank_4"/>
    <property type="match status" value="1"/>
</dbReference>
<dbReference type="CDD" id="cd02249">
    <property type="entry name" value="ZZ"/>
    <property type="match status" value="1"/>
</dbReference>
<dbReference type="SUPFAM" id="SSF57850">
    <property type="entry name" value="RING/U-box"/>
    <property type="match status" value="1"/>
</dbReference>
<feature type="repeat" description="ANK" evidence="3">
    <location>
        <begin position="1392"/>
        <end position="1424"/>
    </location>
</feature>
<keyword evidence="2 3" id="KW-0040">ANK repeat</keyword>
<feature type="repeat" description="ANK" evidence="3">
    <location>
        <begin position="1430"/>
        <end position="1462"/>
    </location>
</feature>
<dbReference type="VEuPathDB" id="FungiDB:HZS61_016251"/>
<dbReference type="InterPro" id="IPR036770">
    <property type="entry name" value="Ankyrin_rpt-contain_sf"/>
</dbReference>
<dbReference type="VEuPathDB" id="FungiDB:FOXG_07513"/>
<dbReference type="VEuPathDB" id="FungiDB:FOC1_g10003963"/>
<dbReference type="VEuPathDB" id="FungiDB:FOC4_g10012389"/>
<dbReference type="PANTHER" id="PTHR24123:SF33">
    <property type="entry name" value="PROTEIN HOS4"/>
    <property type="match status" value="1"/>
</dbReference>
<dbReference type="SMART" id="SM00248">
    <property type="entry name" value="ANK"/>
    <property type="match status" value="20"/>
</dbReference>
<dbReference type="InterPro" id="IPR051165">
    <property type="entry name" value="Multifunctional_ANK_Repeat"/>
</dbReference>
<keyword evidence="1" id="KW-0677">Repeat</keyword>
<dbReference type="SUPFAM" id="SSF48403">
    <property type="entry name" value="Ankyrin repeat"/>
    <property type="match status" value="2"/>
</dbReference>
<feature type="repeat" description="ANK" evidence="3">
    <location>
        <begin position="1567"/>
        <end position="1594"/>
    </location>
</feature>
<dbReference type="Proteomes" id="UP000285084">
    <property type="component" value="Unassembled WGS sequence"/>
</dbReference>
<evidence type="ECO:0000256" key="4">
    <source>
        <dbReference type="SAM" id="MobiDB-lite"/>
    </source>
</evidence>
<proteinExistence type="predicted"/>
<dbReference type="PROSITE" id="PS50297">
    <property type="entry name" value="ANK_REP_REGION"/>
    <property type="match status" value="8"/>
</dbReference>
<dbReference type="VEuPathDB" id="FungiDB:FOIG_03878"/>
<dbReference type="SUPFAM" id="SSF140860">
    <property type="entry name" value="Pseudo ankyrin repeat-like"/>
    <property type="match status" value="1"/>
</dbReference>
<dbReference type="VEuPathDB" id="FungiDB:HZS61_016252"/>
<dbReference type="InterPro" id="IPR002110">
    <property type="entry name" value="Ankyrin_rpt"/>
</dbReference>
<evidence type="ECO:0000256" key="1">
    <source>
        <dbReference type="ARBA" id="ARBA00022737"/>
    </source>
</evidence>
<feature type="region of interest" description="Disordered" evidence="4">
    <location>
        <begin position="1128"/>
        <end position="1183"/>
    </location>
</feature>